<proteinExistence type="predicted"/>
<dbReference type="Proteomes" id="UP001228581">
    <property type="component" value="Unassembled WGS sequence"/>
</dbReference>
<gene>
    <name evidence="2" type="ORF">QNI19_38565</name>
</gene>
<reference evidence="2 3" key="1">
    <citation type="submission" date="2023-05" db="EMBL/GenBank/DDBJ databases">
        <authorList>
            <person name="Zhang X."/>
        </authorList>
    </citation>
    <scope>NUCLEOTIDE SEQUENCE [LARGE SCALE GENOMIC DNA]</scope>
    <source>
        <strain evidence="2 3">DM2B3-1</strain>
    </source>
</reference>
<evidence type="ECO:0008006" key="4">
    <source>
        <dbReference type="Google" id="ProtNLM"/>
    </source>
</evidence>
<dbReference type="RefSeq" id="WP_314005845.1">
    <property type="nucleotide sequence ID" value="NZ_JASJOT010000065.1"/>
</dbReference>
<keyword evidence="3" id="KW-1185">Reference proteome</keyword>
<accession>A0ABT7CYT2</accession>
<keyword evidence="1" id="KW-0812">Transmembrane</keyword>
<evidence type="ECO:0000256" key="1">
    <source>
        <dbReference type="SAM" id="Phobius"/>
    </source>
</evidence>
<evidence type="ECO:0000313" key="3">
    <source>
        <dbReference type="Proteomes" id="UP001228581"/>
    </source>
</evidence>
<comment type="caution">
    <text evidence="2">The sequence shown here is derived from an EMBL/GenBank/DDBJ whole genome shotgun (WGS) entry which is preliminary data.</text>
</comment>
<keyword evidence="1" id="KW-0472">Membrane</keyword>
<dbReference type="EMBL" id="JASJOT010000065">
    <property type="protein sequence ID" value="MDJ1498895.1"/>
    <property type="molecule type" value="Genomic_DNA"/>
</dbReference>
<organism evidence="2 3">
    <name type="scientific">Xanthocytophaga flava</name>
    <dbReference type="NCBI Taxonomy" id="3048013"/>
    <lineage>
        <taxon>Bacteria</taxon>
        <taxon>Pseudomonadati</taxon>
        <taxon>Bacteroidota</taxon>
        <taxon>Cytophagia</taxon>
        <taxon>Cytophagales</taxon>
        <taxon>Rhodocytophagaceae</taxon>
        <taxon>Xanthocytophaga</taxon>
    </lineage>
</organism>
<feature type="transmembrane region" description="Helical" evidence="1">
    <location>
        <begin position="12"/>
        <end position="44"/>
    </location>
</feature>
<keyword evidence="1" id="KW-1133">Transmembrane helix</keyword>
<name>A0ABT7CYT2_9BACT</name>
<evidence type="ECO:0000313" key="2">
    <source>
        <dbReference type="EMBL" id="MDJ1498895.1"/>
    </source>
</evidence>
<sequence length="134" mass="15468">MPIFRIHYFAAVIYLIWMVCVKSGLVFVLFPIVSIWGMIIFVGLTRKKVSDQIRAQYPDLYNKYAIEQRKISFSSDARHVDVGLFTKEEIDSITDPELRKTIADLKLITRTILRTTGIVTAIAIIITIAWWPHL</sequence>
<feature type="transmembrane region" description="Helical" evidence="1">
    <location>
        <begin position="112"/>
        <end position="131"/>
    </location>
</feature>
<protein>
    <recommendedName>
        <fullName evidence="4">ABC transmembrane type-1 domain-containing protein</fullName>
    </recommendedName>
</protein>